<dbReference type="AlphaFoldDB" id="A0A5J6MSN4"/>
<dbReference type="SUPFAM" id="SSF55681">
    <property type="entry name" value="Class II aaRS and biotin synthetases"/>
    <property type="match status" value="1"/>
</dbReference>
<dbReference type="GO" id="GO:0004826">
    <property type="term" value="F:phenylalanine-tRNA ligase activity"/>
    <property type="evidence" value="ECO:0007669"/>
    <property type="project" value="UniProtKB-UniRule"/>
</dbReference>
<dbReference type="EC" id="6.1.1.20" evidence="15"/>
<evidence type="ECO:0000313" key="20">
    <source>
        <dbReference type="EMBL" id="QEX20329.1"/>
    </source>
</evidence>
<dbReference type="Pfam" id="PF03483">
    <property type="entry name" value="B3_4"/>
    <property type="match status" value="1"/>
</dbReference>
<dbReference type="InterPro" id="IPR033714">
    <property type="entry name" value="tRNA_bind_bactPheRS"/>
</dbReference>
<evidence type="ECO:0000259" key="19">
    <source>
        <dbReference type="PROSITE" id="PS51483"/>
    </source>
</evidence>
<dbReference type="SMART" id="SM00896">
    <property type="entry name" value="FDX-ACB"/>
    <property type="match status" value="1"/>
</dbReference>
<dbReference type="NCBIfam" id="TIGR00472">
    <property type="entry name" value="pheT_bact"/>
    <property type="match status" value="1"/>
</dbReference>
<dbReference type="Pfam" id="PF03484">
    <property type="entry name" value="B5"/>
    <property type="match status" value="1"/>
</dbReference>
<dbReference type="FunFam" id="3.30.70.380:FF:000001">
    <property type="entry name" value="Phenylalanine--tRNA ligase beta subunit"/>
    <property type="match status" value="1"/>
</dbReference>
<dbReference type="Proteomes" id="UP000325797">
    <property type="component" value="Chromosome"/>
</dbReference>
<dbReference type="SUPFAM" id="SSF56037">
    <property type="entry name" value="PheT/TilS domain"/>
    <property type="match status" value="1"/>
</dbReference>
<dbReference type="NCBIfam" id="NF045760">
    <property type="entry name" value="YtpR"/>
    <property type="match status" value="1"/>
</dbReference>
<feature type="domain" description="B5" evidence="19">
    <location>
        <begin position="403"/>
        <end position="478"/>
    </location>
</feature>
<comment type="cofactor">
    <cofactor evidence="15">
        <name>Mg(2+)</name>
        <dbReference type="ChEBI" id="CHEBI:18420"/>
    </cofactor>
    <text evidence="15">Binds 2 magnesium ions per tetramer.</text>
</comment>
<dbReference type="InterPro" id="IPR045060">
    <property type="entry name" value="Phe-tRNA-ligase_IIc_bsu"/>
</dbReference>
<keyword evidence="8 15" id="KW-0547">Nucleotide-binding</keyword>
<reference evidence="20 21" key="1">
    <citation type="submission" date="2019-08" db="EMBL/GenBank/DDBJ databases">
        <title>Hyperibacter terrae gen. nov., sp. nov. and Hyperibacter viscosus sp. nov., two new members in the family Rhodospirillaceae isolated from the rhizosphere of Hypericum perforatum.</title>
        <authorList>
            <person name="Noviana Z."/>
        </authorList>
    </citation>
    <scope>NUCLEOTIDE SEQUENCE [LARGE SCALE GENOMIC DNA]</scope>
    <source>
        <strain evidence="20 21">R5959</strain>
    </source>
</reference>
<evidence type="ECO:0000256" key="1">
    <source>
        <dbReference type="ARBA" id="ARBA00004496"/>
    </source>
</evidence>
<dbReference type="InterPro" id="IPR045864">
    <property type="entry name" value="aa-tRNA-synth_II/BPL/LPL"/>
</dbReference>
<evidence type="ECO:0000256" key="4">
    <source>
        <dbReference type="ARBA" id="ARBA00022490"/>
    </source>
</evidence>
<evidence type="ECO:0000259" key="17">
    <source>
        <dbReference type="PROSITE" id="PS50886"/>
    </source>
</evidence>
<dbReference type="Gene3D" id="3.30.930.10">
    <property type="entry name" value="Bira Bifunctional Protein, Domain 2"/>
    <property type="match status" value="1"/>
</dbReference>
<dbReference type="GO" id="GO:0005524">
    <property type="term" value="F:ATP binding"/>
    <property type="evidence" value="ECO:0007669"/>
    <property type="project" value="UniProtKB-UniRule"/>
</dbReference>
<dbReference type="PROSITE" id="PS50886">
    <property type="entry name" value="TRBD"/>
    <property type="match status" value="1"/>
</dbReference>
<dbReference type="GO" id="GO:0000049">
    <property type="term" value="F:tRNA binding"/>
    <property type="evidence" value="ECO:0007669"/>
    <property type="project" value="UniProtKB-UniRule"/>
</dbReference>
<dbReference type="CDD" id="cd02796">
    <property type="entry name" value="tRNA_bind_bactPheRS"/>
    <property type="match status" value="1"/>
</dbReference>
<evidence type="ECO:0000259" key="18">
    <source>
        <dbReference type="PROSITE" id="PS51447"/>
    </source>
</evidence>
<organism evidence="20 21">
    <name type="scientific">Hypericibacter adhaerens</name>
    <dbReference type="NCBI Taxonomy" id="2602016"/>
    <lineage>
        <taxon>Bacteria</taxon>
        <taxon>Pseudomonadati</taxon>
        <taxon>Pseudomonadota</taxon>
        <taxon>Alphaproteobacteria</taxon>
        <taxon>Rhodospirillales</taxon>
        <taxon>Dongiaceae</taxon>
        <taxon>Hypericibacter</taxon>
    </lineage>
</organism>
<sequence length="801" mass="85564">MKFTLGWLKDHLDTNADAAAIADRLTKLGLEVESVEDRSRDLAPFRVAYVVEAKPHPNADRLRVCMIDVGEGAPIQVVCGAPNARTGMKGVFAPAGSHIPGTGLDLKKGNIRGVDSNGMLCSAREMGLGQDHDGIIELPADAPVGQPFAKVMGLDDPLFDIAITADRADCLGVRGIARDLAAAGLGKLKPFAVETIAGSFDSPVRWQRDLPANAQDACPYVVGRYFRNVKNGPSPQWLKDRLVAIGLRPISALVDITNYVTFDLGRPLHVFDADKLDGDPTMRFARTGEEILALDGRSYRLEGDMTVIADRKAVHGIGGIMGGEHSGCTPDTKNVFLEVALFDPKRTAATGRRLGIESDARYRFERGLDPVSAEWGAEIAAKLVRELCGGEASRVVSAGAMPEWRRKLSLRTSRIFALGGLDLPVAESKRILEALGCEVTGDGQTLAVTPPSWRADIEGEADLVEEVVRVKGFDEVPAVPLERETPLPEPAVTLGQRRAQQAKRILASRGLLEAVTYSFTSSAAASFFGGVKPELMLANPISADLDVMRPSILPNLVMAAARNAARGLSDLGLFEVGPQYADATPEGQALVATGLRVGQTGPRHWRDRPRAVDAFDAKADALALLTALGAPVENLQVTADAPAWYHPGQSGQFRLGPTVLARFGALHPRVTKGLDLEGAAVAFEVMLDTIPQPKAKAGPQRPPLKASAYQPVERDFAFLVASDVPADKLIRAVKSAEKALIQSVSLFDLYEGDRIEAGKKSVAISVTLQPSDRTLTDAEIEQVSAKIVAAVTKATGAVLRS</sequence>
<name>A0A5J6MSN4_9PROT</name>
<evidence type="ECO:0000256" key="16">
    <source>
        <dbReference type="PROSITE-ProRule" id="PRU00209"/>
    </source>
</evidence>
<dbReference type="KEGG" id="hadh:FRZ61_02460"/>
<feature type="domain" description="TRNA-binding" evidence="17">
    <location>
        <begin position="39"/>
        <end position="149"/>
    </location>
</feature>
<keyword evidence="5 16" id="KW-0820">tRNA-binding</keyword>
<comment type="subcellular location">
    <subcellularLocation>
        <location evidence="1 15">Cytoplasm</location>
    </subcellularLocation>
</comment>
<dbReference type="Gene3D" id="2.40.50.140">
    <property type="entry name" value="Nucleic acid-binding proteins"/>
    <property type="match status" value="1"/>
</dbReference>
<evidence type="ECO:0000256" key="8">
    <source>
        <dbReference type="ARBA" id="ARBA00022741"/>
    </source>
</evidence>
<comment type="catalytic activity">
    <reaction evidence="14 15">
        <text>tRNA(Phe) + L-phenylalanine + ATP = L-phenylalanyl-tRNA(Phe) + AMP + diphosphate + H(+)</text>
        <dbReference type="Rhea" id="RHEA:19413"/>
        <dbReference type="Rhea" id="RHEA-COMP:9668"/>
        <dbReference type="Rhea" id="RHEA-COMP:9699"/>
        <dbReference type="ChEBI" id="CHEBI:15378"/>
        <dbReference type="ChEBI" id="CHEBI:30616"/>
        <dbReference type="ChEBI" id="CHEBI:33019"/>
        <dbReference type="ChEBI" id="CHEBI:58095"/>
        <dbReference type="ChEBI" id="CHEBI:78442"/>
        <dbReference type="ChEBI" id="CHEBI:78531"/>
        <dbReference type="ChEBI" id="CHEBI:456215"/>
        <dbReference type="EC" id="6.1.1.20"/>
    </reaction>
</comment>
<keyword evidence="12 15" id="KW-0648">Protein biosynthesis</keyword>
<proteinExistence type="inferred from homology"/>
<evidence type="ECO:0000256" key="10">
    <source>
        <dbReference type="ARBA" id="ARBA00022842"/>
    </source>
</evidence>
<keyword evidence="11 16" id="KW-0694">RNA-binding</keyword>
<feature type="binding site" evidence="15">
    <location>
        <position position="462"/>
    </location>
    <ligand>
        <name>Mg(2+)</name>
        <dbReference type="ChEBI" id="CHEBI:18420"/>
        <note>shared with alpha subunit</note>
    </ligand>
</feature>
<comment type="similarity">
    <text evidence="2 15">Belongs to the phenylalanyl-tRNA synthetase beta subunit family. Type 1 subfamily.</text>
</comment>
<evidence type="ECO:0000256" key="12">
    <source>
        <dbReference type="ARBA" id="ARBA00022917"/>
    </source>
</evidence>
<dbReference type="PANTHER" id="PTHR10947">
    <property type="entry name" value="PHENYLALANYL-TRNA SYNTHETASE BETA CHAIN AND LEUCINE-RICH REPEAT-CONTAINING PROTEIN 47"/>
    <property type="match status" value="1"/>
</dbReference>
<evidence type="ECO:0000256" key="6">
    <source>
        <dbReference type="ARBA" id="ARBA00022598"/>
    </source>
</evidence>
<feature type="domain" description="FDX-ACB" evidence="18">
    <location>
        <begin position="707"/>
        <end position="800"/>
    </location>
</feature>
<evidence type="ECO:0000256" key="2">
    <source>
        <dbReference type="ARBA" id="ARBA00008653"/>
    </source>
</evidence>
<dbReference type="SUPFAM" id="SSF54991">
    <property type="entry name" value="Anticodon-binding domain of PheRS"/>
    <property type="match status" value="1"/>
</dbReference>
<dbReference type="PANTHER" id="PTHR10947:SF0">
    <property type="entry name" value="PHENYLALANINE--TRNA LIGASE BETA SUBUNIT"/>
    <property type="match status" value="1"/>
</dbReference>
<dbReference type="OrthoDB" id="9805455at2"/>
<evidence type="ECO:0000256" key="9">
    <source>
        <dbReference type="ARBA" id="ARBA00022840"/>
    </source>
</evidence>
<keyword evidence="21" id="KW-1185">Reference proteome</keyword>
<dbReference type="Gene3D" id="3.30.70.380">
    <property type="entry name" value="Ferrodoxin-fold anticodon-binding domain"/>
    <property type="match status" value="1"/>
</dbReference>
<dbReference type="EMBL" id="CP042582">
    <property type="protein sequence ID" value="QEX20329.1"/>
    <property type="molecule type" value="Genomic_DNA"/>
</dbReference>
<dbReference type="Pfam" id="PF17759">
    <property type="entry name" value="tRNA_synthFbeta"/>
    <property type="match status" value="1"/>
</dbReference>
<dbReference type="Pfam" id="PF01588">
    <property type="entry name" value="tRNA_bind"/>
    <property type="match status" value="1"/>
</dbReference>
<dbReference type="SUPFAM" id="SSF50249">
    <property type="entry name" value="Nucleic acid-binding proteins"/>
    <property type="match status" value="1"/>
</dbReference>
<evidence type="ECO:0000256" key="5">
    <source>
        <dbReference type="ARBA" id="ARBA00022555"/>
    </source>
</evidence>
<evidence type="ECO:0000313" key="21">
    <source>
        <dbReference type="Proteomes" id="UP000325797"/>
    </source>
</evidence>
<dbReference type="RefSeq" id="WP_151114576.1">
    <property type="nucleotide sequence ID" value="NZ_CP042582.1"/>
</dbReference>
<protein>
    <recommendedName>
        <fullName evidence="15">Phenylalanine--tRNA ligase beta subunit</fullName>
        <ecNumber evidence="15">6.1.1.20</ecNumber>
    </recommendedName>
    <alternativeName>
        <fullName evidence="15">Phenylalanyl-tRNA synthetase beta subunit</fullName>
        <shortName evidence="15">PheRS</shortName>
    </alternativeName>
</protein>
<feature type="binding site" evidence="15">
    <location>
        <position position="466"/>
    </location>
    <ligand>
        <name>Mg(2+)</name>
        <dbReference type="ChEBI" id="CHEBI:18420"/>
        <note>shared with alpha subunit</note>
    </ligand>
</feature>
<dbReference type="Pfam" id="PF03147">
    <property type="entry name" value="FDX-ACB"/>
    <property type="match status" value="1"/>
</dbReference>
<dbReference type="SMART" id="SM00873">
    <property type="entry name" value="B3_4"/>
    <property type="match status" value="1"/>
</dbReference>
<dbReference type="InterPro" id="IPR004532">
    <property type="entry name" value="Phe-tRNA-ligase_IIc_bsu_bact"/>
</dbReference>
<dbReference type="Gene3D" id="3.30.56.10">
    <property type="match status" value="2"/>
</dbReference>
<evidence type="ECO:0000256" key="13">
    <source>
        <dbReference type="ARBA" id="ARBA00023146"/>
    </source>
</evidence>
<dbReference type="InterPro" id="IPR041616">
    <property type="entry name" value="PheRS_beta_core"/>
</dbReference>
<keyword evidence="10 15" id="KW-0460">Magnesium</keyword>
<dbReference type="InterPro" id="IPR005121">
    <property type="entry name" value="Fdx_antiC-bd"/>
</dbReference>
<dbReference type="SUPFAM" id="SSF46955">
    <property type="entry name" value="Putative DNA-binding domain"/>
    <property type="match status" value="1"/>
</dbReference>
<feature type="binding site" evidence="15">
    <location>
        <position position="456"/>
    </location>
    <ligand>
        <name>Mg(2+)</name>
        <dbReference type="ChEBI" id="CHEBI:18420"/>
        <note>shared with alpha subunit</note>
    </ligand>
</feature>
<dbReference type="InterPro" id="IPR036690">
    <property type="entry name" value="Fdx_antiC-bd_sf"/>
</dbReference>
<feature type="binding site" evidence="15">
    <location>
        <position position="465"/>
    </location>
    <ligand>
        <name>Mg(2+)</name>
        <dbReference type="ChEBI" id="CHEBI:18420"/>
        <note>shared with alpha subunit</note>
    </ligand>
</feature>
<evidence type="ECO:0000256" key="15">
    <source>
        <dbReference type="HAMAP-Rule" id="MF_00283"/>
    </source>
</evidence>
<evidence type="ECO:0000256" key="14">
    <source>
        <dbReference type="ARBA" id="ARBA00049255"/>
    </source>
</evidence>
<gene>
    <name evidence="15 20" type="primary">pheT</name>
    <name evidence="20" type="ORF">FRZ61_02460</name>
</gene>
<dbReference type="InterPro" id="IPR012340">
    <property type="entry name" value="NA-bd_OB-fold"/>
</dbReference>
<accession>A0A5J6MSN4</accession>
<keyword evidence="13 15" id="KW-0030">Aminoacyl-tRNA synthetase</keyword>
<dbReference type="SMART" id="SM00874">
    <property type="entry name" value="B5"/>
    <property type="match status" value="1"/>
</dbReference>
<dbReference type="FunFam" id="2.40.50.140:FF:000045">
    <property type="entry name" value="Phenylalanine--tRNA ligase beta subunit"/>
    <property type="match status" value="1"/>
</dbReference>
<evidence type="ECO:0000256" key="11">
    <source>
        <dbReference type="ARBA" id="ARBA00022884"/>
    </source>
</evidence>
<dbReference type="GO" id="GO:0006432">
    <property type="term" value="P:phenylalanyl-tRNA aminoacylation"/>
    <property type="evidence" value="ECO:0007669"/>
    <property type="project" value="UniProtKB-UniRule"/>
</dbReference>
<keyword evidence="9 15" id="KW-0067">ATP-binding</keyword>
<dbReference type="InterPro" id="IPR002547">
    <property type="entry name" value="tRNA-bd_dom"/>
</dbReference>
<dbReference type="GO" id="GO:0009328">
    <property type="term" value="C:phenylalanine-tRNA ligase complex"/>
    <property type="evidence" value="ECO:0007669"/>
    <property type="project" value="TreeGrafter"/>
</dbReference>
<dbReference type="InterPro" id="IPR020825">
    <property type="entry name" value="Phe-tRNA_synthase-like_B3/B4"/>
</dbReference>
<dbReference type="InterPro" id="IPR005146">
    <property type="entry name" value="B3/B4_tRNA-bd"/>
</dbReference>
<dbReference type="InterPro" id="IPR005147">
    <property type="entry name" value="tRNA_synthase_B5-dom"/>
</dbReference>
<keyword evidence="4 15" id="KW-0963">Cytoplasm</keyword>
<keyword evidence="6 15" id="KW-0436">Ligase</keyword>
<dbReference type="PROSITE" id="PS51483">
    <property type="entry name" value="B5"/>
    <property type="match status" value="1"/>
</dbReference>
<dbReference type="CDD" id="cd00769">
    <property type="entry name" value="PheRS_beta_core"/>
    <property type="match status" value="1"/>
</dbReference>
<dbReference type="GO" id="GO:0000287">
    <property type="term" value="F:magnesium ion binding"/>
    <property type="evidence" value="ECO:0007669"/>
    <property type="project" value="UniProtKB-UniRule"/>
</dbReference>
<dbReference type="InterPro" id="IPR009061">
    <property type="entry name" value="DNA-bd_dom_put_sf"/>
</dbReference>
<dbReference type="Gene3D" id="3.50.40.10">
    <property type="entry name" value="Phenylalanyl-trna Synthetase, Chain B, domain 3"/>
    <property type="match status" value="1"/>
</dbReference>
<keyword evidence="7 15" id="KW-0479">Metal-binding</keyword>
<evidence type="ECO:0000256" key="3">
    <source>
        <dbReference type="ARBA" id="ARBA00011209"/>
    </source>
</evidence>
<comment type="subunit">
    <text evidence="3 15">Tetramer of two alpha and two beta subunits.</text>
</comment>
<dbReference type="HAMAP" id="MF_00283">
    <property type="entry name" value="Phe_tRNA_synth_beta1"/>
    <property type="match status" value="1"/>
</dbReference>
<dbReference type="PROSITE" id="PS51447">
    <property type="entry name" value="FDX_ACB"/>
    <property type="match status" value="1"/>
</dbReference>
<evidence type="ECO:0000256" key="7">
    <source>
        <dbReference type="ARBA" id="ARBA00022723"/>
    </source>
</evidence>